<accession>A0A6C2UTT5</accession>
<organism evidence="2 3">
    <name type="scientific">Pontiella sulfatireligans</name>
    <dbReference type="NCBI Taxonomy" id="2750658"/>
    <lineage>
        <taxon>Bacteria</taxon>
        <taxon>Pseudomonadati</taxon>
        <taxon>Kiritimatiellota</taxon>
        <taxon>Kiritimatiellia</taxon>
        <taxon>Kiritimatiellales</taxon>
        <taxon>Pontiellaceae</taxon>
        <taxon>Pontiella</taxon>
    </lineage>
</organism>
<dbReference type="Gene3D" id="3.40.50.1820">
    <property type="entry name" value="alpha/beta hydrolase"/>
    <property type="match status" value="1"/>
</dbReference>
<evidence type="ECO:0000256" key="1">
    <source>
        <dbReference type="SAM" id="SignalP"/>
    </source>
</evidence>
<evidence type="ECO:0000313" key="2">
    <source>
        <dbReference type="EMBL" id="VGO22627.1"/>
    </source>
</evidence>
<dbReference type="PANTHER" id="PTHR30035:SF1">
    <property type="entry name" value="AB HYDROLASE-1 DOMAIN-CONTAINING PROTEIN"/>
    <property type="match status" value="1"/>
</dbReference>
<protein>
    <recommendedName>
        <fullName evidence="4">AB hydrolase-1 domain-containing protein</fullName>
    </recommendedName>
</protein>
<feature type="signal peptide" evidence="1">
    <location>
        <begin position="1"/>
        <end position="26"/>
    </location>
</feature>
<reference evidence="2 3" key="1">
    <citation type="submission" date="2019-04" db="EMBL/GenBank/DDBJ databases">
        <authorList>
            <person name="Van Vliet M D."/>
        </authorList>
    </citation>
    <scope>NUCLEOTIDE SEQUENCE [LARGE SCALE GENOMIC DNA]</scope>
    <source>
        <strain evidence="2 3">F21</strain>
    </source>
</reference>
<dbReference type="SUPFAM" id="SSF53474">
    <property type="entry name" value="alpha/beta-Hydrolases"/>
    <property type="match status" value="1"/>
</dbReference>
<keyword evidence="3" id="KW-1185">Reference proteome</keyword>
<proteinExistence type="predicted"/>
<dbReference type="PANTHER" id="PTHR30035">
    <property type="entry name" value="LIPOPROTEIN VACJ-RELATED"/>
    <property type="match status" value="1"/>
</dbReference>
<dbReference type="AlphaFoldDB" id="A0A6C2UTT5"/>
<dbReference type="GO" id="GO:0016020">
    <property type="term" value="C:membrane"/>
    <property type="evidence" value="ECO:0007669"/>
    <property type="project" value="InterPro"/>
</dbReference>
<feature type="chain" id="PRO_5025515846" description="AB hydrolase-1 domain-containing protein" evidence="1">
    <location>
        <begin position="27"/>
        <end position="429"/>
    </location>
</feature>
<evidence type="ECO:0000313" key="3">
    <source>
        <dbReference type="Proteomes" id="UP000346198"/>
    </source>
</evidence>
<evidence type="ECO:0008006" key="4">
    <source>
        <dbReference type="Google" id="ProtNLM"/>
    </source>
</evidence>
<dbReference type="InterPro" id="IPR029058">
    <property type="entry name" value="AB_hydrolase_fold"/>
</dbReference>
<dbReference type="EMBL" id="CAAHFH010000002">
    <property type="protein sequence ID" value="VGO22627.1"/>
    <property type="molecule type" value="Genomic_DNA"/>
</dbReference>
<keyword evidence="1" id="KW-0732">Signal</keyword>
<name>A0A6C2UTT5_9BACT</name>
<dbReference type="InterPro" id="IPR007428">
    <property type="entry name" value="MlaA"/>
</dbReference>
<gene>
    <name evidence="2" type="ORF">SCARR_04712</name>
</gene>
<sequence>MRPIKRLNYICLLSGLLLLTAHDSGAAEYDYPVSDAFVATVVGTPTSYRPVPAEKVRVKQYKLEVFKDQEVPDPLWTQKKLKFSLAYQKHSAPMIFVIAGTGASYQSSKMKFLQNVFYKEGYHVICISSPTHPNFIVSASSSKLPGNVAQDAEDIYRVMELCMEKVKNKVEVTDYYLTGYSLGGTQAAFVSVLDEEKKIFNFKKVLMLNPSVNLINSVTTIDDMLANNIPGGLDNYAAFFDDMMSKVSDEYGKKGYLHFDEDFLYNVYEEHDGQANEGNVKALIGTSFRISSGAMIYVADAMSNGGLIIPPNHVLTRYESTTDFSKVCGRTTFTDYFNDLFFPHFKKLDPSLTQEQMVENASLTGIKDYLKNTEKIGVMTNADDFILTADEVEFLKQTLAGRSVVYPTGGHCGNIASKAYVEYMINFLK</sequence>
<dbReference type="Proteomes" id="UP000346198">
    <property type="component" value="Unassembled WGS sequence"/>
</dbReference>